<feature type="transmembrane region" description="Helical" evidence="1">
    <location>
        <begin position="349"/>
        <end position="378"/>
    </location>
</feature>
<dbReference type="InterPro" id="IPR002591">
    <property type="entry name" value="Phosphodiest/P_Trfase"/>
</dbReference>
<dbReference type="VEuPathDB" id="GiardiaDB:GMRT_22686"/>
<dbReference type="GO" id="GO:0051377">
    <property type="term" value="F:mannose-ethanolamine phosphotransferase activity"/>
    <property type="evidence" value="ECO:0007669"/>
    <property type="project" value="TreeGrafter"/>
</dbReference>
<comment type="caution">
    <text evidence="3">The sequence shown here is derived from an EMBL/GenBank/DDBJ whole genome shotgun (WGS) entry which is preliminary data.</text>
</comment>
<evidence type="ECO:0000256" key="1">
    <source>
        <dbReference type="SAM" id="Phobius"/>
    </source>
</evidence>
<dbReference type="PANTHER" id="PTHR23071:SF1">
    <property type="entry name" value="GPI ETHANOLAMINE PHOSPHATE TRANSFERASE 3"/>
    <property type="match status" value="1"/>
</dbReference>
<dbReference type="InterPro" id="IPR017850">
    <property type="entry name" value="Alkaline_phosphatase_core_sf"/>
</dbReference>
<dbReference type="GO" id="GO:0006506">
    <property type="term" value="P:GPI anchor biosynthetic process"/>
    <property type="evidence" value="ECO:0007669"/>
    <property type="project" value="InterPro"/>
</dbReference>
<dbReference type="GO" id="GO:0005789">
    <property type="term" value="C:endoplasmic reticulum membrane"/>
    <property type="evidence" value="ECO:0007669"/>
    <property type="project" value="TreeGrafter"/>
</dbReference>
<accession>A0A4Z1T921</accession>
<name>A0A4Z1T921_GIAMU</name>
<dbReference type="InterPro" id="IPR039524">
    <property type="entry name" value="PIGO/GPI13"/>
</dbReference>
<dbReference type="Gene3D" id="3.40.720.10">
    <property type="entry name" value="Alkaline Phosphatase, subunit A"/>
    <property type="match status" value="1"/>
</dbReference>
<dbReference type="EMBL" id="VDLU01000002">
    <property type="protein sequence ID" value="TNJ29019.1"/>
    <property type="molecule type" value="Genomic_DNA"/>
</dbReference>
<proteinExistence type="predicted"/>
<keyword evidence="1" id="KW-0472">Membrane</keyword>
<protein>
    <submittedName>
        <fullName evidence="3">Phosphatidylinositol-glycan biosynthesis, class O protein</fullName>
    </submittedName>
</protein>
<evidence type="ECO:0000313" key="4">
    <source>
        <dbReference type="Proteomes" id="UP000315496"/>
    </source>
</evidence>
<dbReference type="Pfam" id="PF01663">
    <property type="entry name" value="Phosphodiest"/>
    <property type="match status" value="1"/>
</dbReference>
<feature type="signal peptide" evidence="2">
    <location>
        <begin position="1"/>
        <end position="18"/>
    </location>
</feature>
<dbReference type="OrthoDB" id="272139at2759"/>
<feature type="transmembrane region" description="Helical" evidence="1">
    <location>
        <begin position="461"/>
        <end position="482"/>
    </location>
</feature>
<feature type="chain" id="PRO_5021473316" evidence="2">
    <location>
        <begin position="19"/>
        <end position="499"/>
    </location>
</feature>
<evidence type="ECO:0000313" key="3">
    <source>
        <dbReference type="EMBL" id="TNJ29019.1"/>
    </source>
</evidence>
<keyword evidence="2" id="KW-0732">Signal</keyword>
<dbReference type="PANTHER" id="PTHR23071">
    <property type="entry name" value="PHOSPHATIDYLINOSITOL GLYCAN"/>
    <property type="match status" value="1"/>
</dbReference>
<dbReference type="Proteomes" id="UP000315496">
    <property type="component" value="Chromosome 2"/>
</dbReference>
<keyword evidence="1" id="KW-1133">Transmembrane helix</keyword>
<evidence type="ECO:0000256" key="2">
    <source>
        <dbReference type="SAM" id="SignalP"/>
    </source>
</evidence>
<keyword evidence="1" id="KW-0812">Transmembrane</keyword>
<keyword evidence="4" id="KW-1185">Reference proteome</keyword>
<gene>
    <name evidence="3" type="ORF">GMRT_22686</name>
</gene>
<feature type="transmembrane region" description="Helical" evidence="1">
    <location>
        <begin position="308"/>
        <end position="337"/>
    </location>
</feature>
<organism evidence="3 4">
    <name type="scientific">Giardia muris</name>
    <dbReference type="NCBI Taxonomy" id="5742"/>
    <lineage>
        <taxon>Eukaryota</taxon>
        <taxon>Metamonada</taxon>
        <taxon>Diplomonadida</taxon>
        <taxon>Hexamitidae</taxon>
        <taxon>Giardiinae</taxon>
        <taxon>Giardia</taxon>
    </lineage>
</organism>
<sequence>MLIFLSTTLAMHVGIVLIDGMRRDQLLVGESVSSNFPGLARLADTSSYLAGTIIVETVTYTTSCLYSLFAGRVLHPFYLSLALMPGVLHGFTKAPLLQMLGELGIERTAAGDDTLCKLFGDQLDACNVAYSYLVDDYDSVDDLVMRVGLYRSGFSYSHLLGADHIMHREGLISHTLQERFLLYDKALSEYLQEVQEREDDFLVVILSDHGMTELGTHGDMSDAETRVPLLVFGDEKTILQLKERPWEHTFRQTHVLFTLLNAIHPSIKPLTDEITLLNTIPDIVQGIAHVIMVALLIHHVYHGANCSFVIAVLCLLVSTCHTITVHEKLFSTILFVIHIRPRRVLLSKWHILAALLWSGAIWTVSNGLVEIVLIPLLTLYSMPSTDVVRFVTLRFILALQSHTSIATLSLDKIRPPVIPSRVFLSLTLTSLVPCILLHPWHIYLQLVADLTACGVFRYHHLYSQAVQRLLPTMLQAFLVFMAPKNERNTRRPDRGPGEV</sequence>
<dbReference type="SUPFAM" id="SSF53649">
    <property type="entry name" value="Alkaline phosphatase-like"/>
    <property type="match status" value="1"/>
</dbReference>
<dbReference type="AlphaFoldDB" id="A0A4Z1T921"/>
<feature type="transmembrane region" description="Helical" evidence="1">
    <location>
        <begin position="422"/>
        <end position="441"/>
    </location>
</feature>
<reference evidence="3 4" key="1">
    <citation type="submission" date="2019-05" db="EMBL/GenBank/DDBJ databases">
        <title>The compact genome of Giardia muris reveals important steps in the evolution of intestinal protozoan parasites.</title>
        <authorList>
            <person name="Xu F."/>
            <person name="Jimenez-Gonzalez A."/>
            <person name="Einarsson E."/>
            <person name="Astvaldsson A."/>
            <person name="Peirasmaki D."/>
            <person name="Eckmann L."/>
            <person name="Andersson J.O."/>
            <person name="Svard S.G."/>
            <person name="Jerlstrom-Hultqvist J."/>
        </authorList>
    </citation>
    <scope>NUCLEOTIDE SEQUENCE [LARGE SCALE GENOMIC DNA]</scope>
    <source>
        <strain evidence="3 4">Roberts-Thomson</strain>
    </source>
</reference>